<name>A0A840YL71_9PROT</name>
<reference evidence="2 3" key="1">
    <citation type="submission" date="2020-08" db="EMBL/GenBank/DDBJ databases">
        <title>Genomic Encyclopedia of Type Strains, Phase IV (KMG-IV): sequencing the most valuable type-strain genomes for metagenomic binning, comparative biology and taxonomic classification.</title>
        <authorList>
            <person name="Goeker M."/>
        </authorList>
    </citation>
    <scope>NUCLEOTIDE SEQUENCE [LARGE SCALE GENOMIC DNA]</scope>
    <source>
        <strain evidence="2 3">DSM 25622</strain>
    </source>
</reference>
<accession>A0A840YL71</accession>
<dbReference type="AlphaFoldDB" id="A0A840YL71"/>
<dbReference type="EMBL" id="JACIJD010000023">
    <property type="protein sequence ID" value="MBB5695802.1"/>
    <property type="molecule type" value="Genomic_DNA"/>
</dbReference>
<gene>
    <name evidence="2" type="ORF">FHS87_003869</name>
</gene>
<dbReference type="Pfam" id="PF13730">
    <property type="entry name" value="HTH_36"/>
    <property type="match status" value="1"/>
</dbReference>
<protein>
    <submittedName>
        <fullName evidence="2">DNA-binding transcriptional ArsR family regulator</fullName>
    </submittedName>
</protein>
<evidence type="ECO:0000313" key="2">
    <source>
        <dbReference type="EMBL" id="MBB5695802.1"/>
    </source>
</evidence>
<dbReference type="Gene3D" id="1.10.10.10">
    <property type="entry name" value="Winged helix-like DNA-binding domain superfamily/Winged helix DNA-binding domain"/>
    <property type="match status" value="1"/>
</dbReference>
<sequence>MITDINLEDENILDGEDANLPKPGKPKTSRASTDKWGREVLDLGFCVLPSLIFRAQRRLGLNPTQLAVLLQLADFWWDAARKPFPKKVDLAERLGLSDRQVQRHIADLEKAGFVRRIERTASHRGKISNEYDLSGLVERLKALAPEFREVVEEAKARKKAVARPGFRPMRKGAAEAAATG</sequence>
<evidence type="ECO:0000256" key="1">
    <source>
        <dbReference type="SAM" id="MobiDB-lite"/>
    </source>
</evidence>
<dbReference type="InterPro" id="IPR036390">
    <property type="entry name" value="WH_DNA-bd_sf"/>
</dbReference>
<feature type="region of interest" description="Disordered" evidence="1">
    <location>
        <begin position="13"/>
        <end position="33"/>
    </location>
</feature>
<dbReference type="InterPro" id="IPR036388">
    <property type="entry name" value="WH-like_DNA-bd_sf"/>
</dbReference>
<dbReference type="GO" id="GO:0003677">
    <property type="term" value="F:DNA binding"/>
    <property type="evidence" value="ECO:0007669"/>
    <property type="project" value="UniProtKB-KW"/>
</dbReference>
<organism evidence="2 3">
    <name type="scientific">Muricoccus pecuniae</name>
    <dbReference type="NCBI Taxonomy" id="693023"/>
    <lineage>
        <taxon>Bacteria</taxon>
        <taxon>Pseudomonadati</taxon>
        <taxon>Pseudomonadota</taxon>
        <taxon>Alphaproteobacteria</taxon>
        <taxon>Acetobacterales</taxon>
        <taxon>Roseomonadaceae</taxon>
        <taxon>Muricoccus</taxon>
    </lineage>
</organism>
<dbReference type="SUPFAM" id="SSF46785">
    <property type="entry name" value="Winged helix' DNA-binding domain"/>
    <property type="match status" value="1"/>
</dbReference>
<keyword evidence="2" id="KW-0238">DNA-binding</keyword>
<proteinExistence type="predicted"/>
<comment type="caution">
    <text evidence="2">The sequence shown here is derived from an EMBL/GenBank/DDBJ whole genome shotgun (WGS) entry which is preliminary data.</text>
</comment>
<keyword evidence="3" id="KW-1185">Reference proteome</keyword>
<dbReference type="RefSeq" id="WP_184520991.1">
    <property type="nucleotide sequence ID" value="NZ_JACIJD010000023.1"/>
</dbReference>
<evidence type="ECO:0000313" key="3">
    <source>
        <dbReference type="Proteomes" id="UP000580654"/>
    </source>
</evidence>
<dbReference type="Proteomes" id="UP000580654">
    <property type="component" value="Unassembled WGS sequence"/>
</dbReference>